<keyword evidence="4" id="KW-1185">Reference proteome</keyword>
<dbReference type="GO" id="GO:0046872">
    <property type="term" value="F:metal ion binding"/>
    <property type="evidence" value="ECO:0007669"/>
    <property type="project" value="InterPro"/>
</dbReference>
<feature type="domain" description="Peptidase M16 C-terminal" evidence="2">
    <location>
        <begin position="154"/>
        <end position="200"/>
    </location>
</feature>
<organism evidence="3 4">
    <name type="scientific">Pedobacter nutrimenti</name>
    <dbReference type="NCBI Taxonomy" id="1241337"/>
    <lineage>
        <taxon>Bacteria</taxon>
        <taxon>Pseudomonadati</taxon>
        <taxon>Bacteroidota</taxon>
        <taxon>Sphingobacteriia</taxon>
        <taxon>Sphingobacteriales</taxon>
        <taxon>Sphingobacteriaceae</taxon>
        <taxon>Pedobacter</taxon>
    </lineage>
</organism>
<name>A0A318U741_9SPHI</name>
<dbReference type="RefSeq" id="WP_110834399.1">
    <property type="nucleotide sequence ID" value="NZ_QKLU01000010.1"/>
</dbReference>
<evidence type="ECO:0000313" key="4">
    <source>
        <dbReference type="Proteomes" id="UP000248198"/>
    </source>
</evidence>
<dbReference type="SUPFAM" id="SSF63411">
    <property type="entry name" value="LuxS/MPP-like metallohydrolase"/>
    <property type="match status" value="1"/>
</dbReference>
<feature type="signal peptide" evidence="1">
    <location>
        <begin position="1"/>
        <end position="22"/>
    </location>
</feature>
<reference evidence="3 4" key="1">
    <citation type="submission" date="2018-06" db="EMBL/GenBank/DDBJ databases">
        <title>Genomic Encyclopedia of Archaeal and Bacterial Type Strains, Phase II (KMG-II): from individual species to whole genera.</title>
        <authorList>
            <person name="Goeker M."/>
        </authorList>
    </citation>
    <scope>NUCLEOTIDE SEQUENCE [LARGE SCALE GENOMIC DNA]</scope>
    <source>
        <strain evidence="3 4">DSM 27372</strain>
    </source>
</reference>
<dbReference type="AlphaFoldDB" id="A0A318U741"/>
<dbReference type="Pfam" id="PF05193">
    <property type="entry name" value="Peptidase_M16_C"/>
    <property type="match status" value="1"/>
</dbReference>
<dbReference type="InterPro" id="IPR007863">
    <property type="entry name" value="Peptidase_M16_C"/>
</dbReference>
<dbReference type="OrthoDB" id="767018at2"/>
<keyword evidence="1" id="KW-0732">Signal</keyword>
<dbReference type="EMBL" id="QKLU01000010">
    <property type="protein sequence ID" value="PYF69440.1"/>
    <property type="molecule type" value="Genomic_DNA"/>
</dbReference>
<protein>
    <submittedName>
        <fullName evidence="3">Peptidase M16-like protein</fullName>
    </submittedName>
</protein>
<sequence>MRAIKKLCLLTLALFAALYTQAQSGMMDPVSFKLKNGMTVIVAQNQQAAKVYSKFTVEGADLNQQHAAGANAILQVLLHQNAAPVSANVSFNEKGGLVNADAADFANSLNTLSKTVQGAQISQELFEKAKASLIADLKVRGQEAASVSLTEVESVNLKDVKAFYTAYSSPSKAYLTIAGNISSSAAKAMAQKAFGDWKENELSK</sequence>
<evidence type="ECO:0000259" key="2">
    <source>
        <dbReference type="Pfam" id="PF05193"/>
    </source>
</evidence>
<comment type="caution">
    <text evidence="3">The sequence shown here is derived from an EMBL/GenBank/DDBJ whole genome shotgun (WGS) entry which is preliminary data.</text>
</comment>
<evidence type="ECO:0000256" key="1">
    <source>
        <dbReference type="SAM" id="SignalP"/>
    </source>
</evidence>
<proteinExistence type="predicted"/>
<accession>A0A318U741</accession>
<gene>
    <name evidence="3" type="ORF">B0O44_11080</name>
</gene>
<evidence type="ECO:0000313" key="3">
    <source>
        <dbReference type="EMBL" id="PYF69440.1"/>
    </source>
</evidence>
<feature type="chain" id="PRO_5016363080" evidence="1">
    <location>
        <begin position="23"/>
        <end position="204"/>
    </location>
</feature>
<dbReference type="InterPro" id="IPR011249">
    <property type="entry name" value="Metalloenz_LuxS/M16"/>
</dbReference>
<dbReference type="Gene3D" id="3.30.830.10">
    <property type="entry name" value="Metalloenzyme, LuxS/M16 peptidase-like"/>
    <property type="match status" value="2"/>
</dbReference>
<dbReference type="Proteomes" id="UP000248198">
    <property type="component" value="Unassembled WGS sequence"/>
</dbReference>